<evidence type="ECO:0000259" key="2">
    <source>
        <dbReference type="SMART" id="SM00903"/>
    </source>
</evidence>
<dbReference type="InterPro" id="IPR002563">
    <property type="entry name" value="Flavin_Rdtase-like_dom"/>
</dbReference>
<feature type="domain" description="Flavin reductase like" evidence="2">
    <location>
        <begin position="52"/>
        <end position="240"/>
    </location>
</feature>
<name>A0ABP1E5Q9_9APHY</name>
<dbReference type="PANTHER" id="PTHR30466">
    <property type="entry name" value="FLAVIN REDUCTASE"/>
    <property type="match status" value="1"/>
</dbReference>
<evidence type="ECO:0000313" key="3">
    <source>
        <dbReference type="EMBL" id="CAL1715292.1"/>
    </source>
</evidence>
<keyword evidence="1" id="KW-0560">Oxidoreductase</keyword>
<dbReference type="PANTHER" id="PTHR30466:SF1">
    <property type="entry name" value="FMN REDUCTASE (NADH) RUTF"/>
    <property type="match status" value="1"/>
</dbReference>
<dbReference type="EMBL" id="OZ037951">
    <property type="protein sequence ID" value="CAL1715292.1"/>
    <property type="molecule type" value="Genomic_DNA"/>
</dbReference>
<reference evidence="4" key="1">
    <citation type="submission" date="2024-04" db="EMBL/GenBank/DDBJ databases">
        <authorList>
            <person name="Shaw F."/>
            <person name="Minotto A."/>
        </authorList>
    </citation>
    <scope>NUCLEOTIDE SEQUENCE [LARGE SCALE GENOMIC DNA]</scope>
</reference>
<accession>A0ABP1E5Q9</accession>
<dbReference type="InterPro" id="IPR050268">
    <property type="entry name" value="NADH-dep_flavin_reductase"/>
</dbReference>
<evidence type="ECO:0000313" key="4">
    <source>
        <dbReference type="Proteomes" id="UP001497453"/>
    </source>
</evidence>
<organism evidence="3 4">
    <name type="scientific">Somion occarium</name>
    <dbReference type="NCBI Taxonomy" id="3059160"/>
    <lineage>
        <taxon>Eukaryota</taxon>
        <taxon>Fungi</taxon>
        <taxon>Dikarya</taxon>
        <taxon>Basidiomycota</taxon>
        <taxon>Agaricomycotina</taxon>
        <taxon>Agaricomycetes</taxon>
        <taxon>Polyporales</taxon>
        <taxon>Cerrenaceae</taxon>
        <taxon>Somion</taxon>
    </lineage>
</organism>
<sequence>MSTVRLSFADVYGMSAWRLPCLRRGLGPNRFARRDKHSAASPTVRAELRALLRETAQPVAVVTSLMPPQASSPHTRFHGATLSSFSSIAMDPHPLVAFSLRIPSRMATSLKNAHIDWPSHMVINILSAVQENVALQFSRVDIHPHPFSSISYSLTEEGLPLIHGSLGALSCKLVASSWPLHDLKSLSAGQTKPDAEWEGDGIASELFIAEVIRVESPKPLKGDEMSHTLPLLYHRRAYSTTQPLAPSPTTNPGEKQ</sequence>
<proteinExistence type="predicted"/>
<dbReference type="Gene3D" id="2.30.110.10">
    <property type="entry name" value="Electron Transport, Fmn-binding Protein, Chain A"/>
    <property type="match status" value="1"/>
</dbReference>
<dbReference type="SMART" id="SM00903">
    <property type="entry name" value="Flavin_Reduct"/>
    <property type="match status" value="1"/>
</dbReference>
<dbReference type="Pfam" id="PF01613">
    <property type="entry name" value="Flavin_Reduct"/>
    <property type="match status" value="1"/>
</dbReference>
<protein>
    <recommendedName>
        <fullName evidence="2">Flavin reductase like domain-containing protein</fullName>
    </recommendedName>
</protein>
<keyword evidence="4" id="KW-1185">Reference proteome</keyword>
<gene>
    <name evidence="3" type="ORF">GFSPODELE1_LOCUS10152</name>
</gene>
<dbReference type="Proteomes" id="UP001497453">
    <property type="component" value="Chromosome 8"/>
</dbReference>
<evidence type="ECO:0000256" key="1">
    <source>
        <dbReference type="ARBA" id="ARBA00023002"/>
    </source>
</evidence>
<dbReference type="InterPro" id="IPR012349">
    <property type="entry name" value="Split_barrel_FMN-bd"/>
</dbReference>
<dbReference type="SUPFAM" id="SSF50475">
    <property type="entry name" value="FMN-binding split barrel"/>
    <property type="match status" value="1"/>
</dbReference>